<comment type="subcellular location">
    <subcellularLocation>
        <location evidence="1 5">Cell membrane</location>
        <topology evidence="1 5">Multi-pass membrane protein</topology>
    </subcellularLocation>
</comment>
<dbReference type="CDD" id="cd06261">
    <property type="entry name" value="TM_PBP2"/>
    <property type="match status" value="1"/>
</dbReference>
<dbReference type="EMBL" id="QJUL01000011">
    <property type="protein sequence ID" value="TBU94011.1"/>
    <property type="molecule type" value="Genomic_DNA"/>
</dbReference>
<dbReference type="InterPro" id="IPR000515">
    <property type="entry name" value="MetI-like"/>
</dbReference>
<feature type="transmembrane region" description="Helical" evidence="5">
    <location>
        <begin position="313"/>
        <end position="335"/>
    </location>
</feature>
<evidence type="ECO:0000256" key="3">
    <source>
        <dbReference type="ARBA" id="ARBA00022989"/>
    </source>
</evidence>
<evidence type="ECO:0000256" key="2">
    <source>
        <dbReference type="ARBA" id="ARBA00022692"/>
    </source>
</evidence>
<keyword evidence="2 5" id="KW-0812">Transmembrane</keyword>
<dbReference type="PANTHER" id="PTHR30325">
    <property type="entry name" value="MEMBRANE COMPONENT OF ABC TRANSPORTER"/>
    <property type="match status" value="1"/>
</dbReference>
<dbReference type="SUPFAM" id="SSF161098">
    <property type="entry name" value="MetI-like"/>
    <property type="match status" value="1"/>
</dbReference>
<accession>A0A4Q9R302</accession>
<dbReference type="GO" id="GO:0042884">
    <property type="term" value="P:microcin transport"/>
    <property type="evidence" value="ECO:0007669"/>
    <property type="project" value="TreeGrafter"/>
</dbReference>
<organism evidence="8 9">
    <name type="scientific">Phytopseudomonas dryadis</name>
    <dbReference type="NCBI Taxonomy" id="2487520"/>
    <lineage>
        <taxon>Bacteria</taxon>
        <taxon>Pseudomonadati</taxon>
        <taxon>Pseudomonadota</taxon>
        <taxon>Gammaproteobacteria</taxon>
        <taxon>Pseudomonadales</taxon>
        <taxon>Pseudomonadaceae</taxon>
        <taxon>Phytopseudomonas</taxon>
    </lineage>
</organism>
<gene>
    <name evidence="8" type="ORF">DNK44_10115</name>
</gene>
<name>A0A4Q9R302_9GAMM</name>
<feature type="transmembrane region" description="Helical" evidence="5">
    <location>
        <begin position="196"/>
        <end position="221"/>
    </location>
</feature>
<dbReference type="PROSITE" id="PS50928">
    <property type="entry name" value="ABC_TM1"/>
    <property type="match status" value="1"/>
</dbReference>
<proteinExistence type="inferred from homology"/>
<evidence type="ECO:0000256" key="6">
    <source>
        <dbReference type="SAM" id="MobiDB-lite"/>
    </source>
</evidence>
<feature type="domain" description="ABC transmembrane type-1" evidence="7">
    <location>
        <begin position="147"/>
        <end position="335"/>
    </location>
</feature>
<dbReference type="InterPro" id="IPR025966">
    <property type="entry name" value="OppC_N"/>
</dbReference>
<keyword evidence="3 5" id="KW-1133">Transmembrane helix</keyword>
<feature type="region of interest" description="Disordered" evidence="6">
    <location>
        <begin position="365"/>
        <end position="386"/>
    </location>
</feature>
<keyword evidence="4 5" id="KW-0472">Membrane</keyword>
<dbReference type="Pfam" id="PF00528">
    <property type="entry name" value="BPD_transp_1"/>
    <property type="match status" value="1"/>
</dbReference>
<comment type="similarity">
    <text evidence="5">Belongs to the binding-protein-dependent transport system permease family.</text>
</comment>
<dbReference type="PANTHER" id="PTHR30325:SF0">
    <property type="entry name" value="INNER MEMBRANE ABC TRANSPORTER PERMEASE PROTEIN YEJE"/>
    <property type="match status" value="1"/>
</dbReference>
<feature type="transmembrane region" description="Helical" evidence="5">
    <location>
        <begin position="272"/>
        <end position="293"/>
    </location>
</feature>
<evidence type="ECO:0000256" key="1">
    <source>
        <dbReference type="ARBA" id="ARBA00004651"/>
    </source>
</evidence>
<evidence type="ECO:0000259" key="7">
    <source>
        <dbReference type="PROSITE" id="PS50928"/>
    </source>
</evidence>
<dbReference type="OrthoDB" id="9805884at2"/>
<reference evidence="8 9" key="1">
    <citation type="submission" date="2018-06" db="EMBL/GenBank/DDBJ databases">
        <title>Three novel Pseudomonas species isolated from symptomatic oak.</title>
        <authorList>
            <person name="Bueno-Gonzalez V."/>
            <person name="Brady C."/>
        </authorList>
    </citation>
    <scope>NUCLEOTIDE SEQUENCE [LARGE SCALE GENOMIC DNA]</scope>
    <source>
        <strain evidence="8 9">P6B</strain>
    </source>
</reference>
<feature type="compositionally biased region" description="Basic and acidic residues" evidence="6">
    <location>
        <begin position="377"/>
        <end position="386"/>
    </location>
</feature>
<evidence type="ECO:0000313" key="9">
    <source>
        <dbReference type="Proteomes" id="UP000293172"/>
    </source>
</evidence>
<dbReference type="Pfam" id="PF12911">
    <property type="entry name" value="OppC_N"/>
    <property type="match status" value="1"/>
</dbReference>
<evidence type="ECO:0000256" key="4">
    <source>
        <dbReference type="ARBA" id="ARBA00023136"/>
    </source>
</evidence>
<dbReference type="InterPro" id="IPR035906">
    <property type="entry name" value="MetI-like_sf"/>
</dbReference>
<feature type="transmembrane region" description="Helical" evidence="5">
    <location>
        <begin position="25"/>
        <end position="43"/>
    </location>
</feature>
<comment type="caution">
    <text evidence="8">The sequence shown here is derived from an EMBL/GenBank/DDBJ whole genome shotgun (WGS) entry which is preliminary data.</text>
</comment>
<feature type="transmembrane region" description="Helical" evidence="5">
    <location>
        <begin position="149"/>
        <end position="175"/>
    </location>
</feature>
<protein>
    <submittedName>
        <fullName evidence="8">Peptide ABC transporter permease</fullName>
    </submittedName>
</protein>
<keyword evidence="5" id="KW-0813">Transport</keyword>
<sequence>MDVSTVPHAESPGARIWRRFKRHRIGYWSLWLFLGLYGLSLIGELVSNDRPLFIHYQGEWYFPLFKDYPEAVFGGQLPTLTDYLDPFIRERLAAPGNFALYPPNPYYYDTLNYFSTAEHFPGPPSAENWLGLDAAGYDMTARLLYGFRISVTFALALTLIGTLLGIAIGALQGYFAGKVDLIGQRLIEIWSSMPELYLLIIFASMFNSSFILIFILLSLFSWMQLSDYVRVEFLRNRQLEYVKSARALGLSSGQIIWRHVLPNSMTPVITFLPFRMSAGIMALASLDFLGLGVSSPAPSLGNLLAQGKQNLDAWWISLATFTVLVGTLLMLTFMGEALRDALDNRIADEEPEEEDERIHLSRESAQALAASGATDSAPRRTLLEVS</sequence>
<evidence type="ECO:0000313" key="8">
    <source>
        <dbReference type="EMBL" id="TBU94011.1"/>
    </source>
</evidence>
<dbReference type="Gene3D" id="1.10.3720.10">
    <property type="entry name" value="MetI-like"/>
    <property type="match status" value="1"/>
</dbReference>
<dbReference type="GO" id="GO:0055085">
    <property type="term" value="P:transmembrane transport"/>
    <property type="evidence" value="ECO:0007669"/>
    <property type="project" value="InterPro"/>
</dbReference>
<dbReference type="Proteomes" id="UP000293172">
    <property type="component" value="Unassembled WGS sequence"/>
</dbReference>
<dbReference type="AlphaFoldDB" id="A0A4Q9R302"/>
<dbReference type="GO" id="GO:0005886">
    <property type="term" value="C:plasma membrane"/>
    <property type="evidence" value="ECO:0007669"/>
    <property type="project" value="UniProtKB-SubCell"/>
</dbReference>
<evidence type="ECO:0000256" key="5">
    <source>
        <dbReference type="RuleBase" id="RU363032"/>
    </source>
</evidence>